<proteinExistence type="predicted"/>
<organism evidence="3 4">
    <name type="scientific">Planktothrix paucivesiculata PCC 9631</name>
    <dbReference type="NCBI Taxonomy" id="671071"/>
    <lineage>
        <taxon>Bacteria</taxon>
        <taxon>Bacillati</taxon>
        <taxon>Cyanobacteriota</taxon>
        <taxon>Cyanophyceae</taxon>
        <taxon>Oscillatoriophycideae</taxon>
        <taxon>Oscillatoriales</taxon>
        <taxon>Microcoleaceae</taxon>
        <taxon>Planktothrix</taxon>
    </lineage>
</organism>
<keyword evidence="4" id="KW-1185">Reference proteome</keyword>
<gene>
    <name evidence="3" type="ORF">PL9631_1040044</name>
</gene>
<evidence type="ECO:0000256" key="1">
    <source>
        <dbReference type="SAM" id="Phobius"/>
    </source>
</evidence>
<keyword evidence="1" id="KW-0812">Transmembrane</keyword>
<evidence type="ECO:0000313" key="3">
    <source>
        <dbReference type="EMBL" id="VXD11850.1"/>
    </source>
</evidence>
<dbReference type="InterPro" id="IPR007210">
    <property type="entry name" value="ABC_Gly_betaine_transp_sub-bd"/>
</dbReference>
<keyword evidence="1" id="KW-0472">Membrane</keyword>
<dbReference type="GO" id="GO:0022857">
    <property type="term" value="F:transmembrane transporter activity"/>
    <property type="evidence" value="ECO:0007669"/>
    <property type="project" value="InterPro"/>
</dbReference>
<comment type="caution">
    <text evidence="3">The sequence shown here is derived from an EMBL/GenBank/DDBJ whole genome shotgun (WGS) entry which is preliminary data.</text>
</comment>
<dbReference type="Gene3D" id="3.40.190.120">
    <property type="entry name" value="Osmoprotection protein (prox), domain 2"/>
    <property type="match status" value="1"/>
</dbReference>
<dbReference type="SUPFAM" id="SSF53850">
    <property type="entry name" value="Periplasmic binding protein-like II"/>
    <property type="match status" value="1"/>
</dbReference>
<evidence type="ECO:0000259" key="2">
    <source>
        <dbReference type="Pfam" id="PF04069"/>
    </source>
</evidence>
<dbReference type="Gene3D" id="3.40.190.10">
    <property type="entry name" value="Periplasmic binding protein-like II"/>
    <property type="match status" value="1"/>
</dbReference>
<protein>
    <submittedName>
        <fullName evidence="3">ABC-type glycine betaine transport, periplasmic subunit</fullName>
    </submittedName>
</protein>
<dbReference type="RefSeq" id="WP_231516808.1">
    <property type="nucleotide sequence ID" value="NZ_LR735026.1"/>
</dbReference>
<dbReference type="AlphaFoldDB" id="A0A7Z9BMC6"/>
<dbReference type="GO" id="GO:0043190">
    <property type="term" value="C:ATP-binding cassette (ABC) transporter complex"/>
    <property type="evidence" value="ECO:0007669"/>
    <property type="project" value="InterPro"/>
</dbReference>
<sequence>MQHPVKSNYQPKYSMDDKIEFPPETLSPYQTLRRRGKKIVTFLGLWLGIVASLSSCVSRSPEIVICAKNFTEQLILGEILAQKIETQTDIQVKRRFNLAGELCHQALVAGQVDLYVEYTGTAFTNILKQKPISDPKAVFNRLKSDYAEKYNLIWMPPLGFNNSFAMVVRQDDAKQFNWKKFSDLVPDSPKIRFGSGYEFGEREDGLSGLTKVYNLKFSEPVKTMDLGLIYQALAQKQVDLVAGSTTDALIDVLGLVILEDDKNYFPPYEAAPIIRQETLNQYPQLDGVLQQLSGKISAEKMRELNYQVDGKKRQYQEVVQEFLQSNP</sequence>
<dbReference type="EMBL" id="CZCS02000007">
    <property type="protein sequence ID" value="VXD11850.1"/>
    <property type="molecule type" value="Genomic_DNA"/>
</dbReference>
<dbReference type="CDD" id="cd13613">
    <property type="entry name" value="PBP2_Opu_like_2"/>
    <property type="match status" value="1"/>
</dbReference>
<dbReference type="Pfam" id="PF04069">
    <property type="entry name" value="OpuAC"/>
    <property type="match status" value="1"/>
</dbReference>
<feature type="domain" description="ABC-type glycine betaine transport system substrate-binding" evidence="2">
    <location>
        <begin position="62"/>
        <end position="324"/>
    </location>
</feature>
<reference evidence="3" key="1">
    <citation type="submission" date="2019-10" db="EMBL/GenBank/DDBJ databases">
        <authorList>
            <consortium name="Genoscope - CEA"/>
            <person name="William W."/>
        </authorList>
    </citation>
    <scope>NUCLEOTIDE SEQUENCE [LARGE SCALE GENOMIC DNA]</scope>
    <source>
        <strain evidence="3">BBR_PRJEB10994</strain>
    </source>
</reference>
<feature type="transmembrane region" description="Helical" evidence="1">
    <location>
        <begin position="39"/>
        <end position="60"/>
    </location>
</feature>
<name>A0A7Z9BMC6_9CYAN</name>
<accession>A0A7Z9BMC6</accession>
<keyword evidence="1" id="KW-1133">Transmembrane helix</keyword>
<dbReference type="Proteomes" id="UP000182190">
    <property type="component" value="Unassembled WGS sequence"/>
</dbReference>
<evidence type="ECO:0000313" key="4">
    <source>
        <dbReference type="Proteomes" id="UP000182190"/>
    </source>
</evidence>